<keyword evidence="2" id="KW-1185">Reference proteome</keyword>
<dbReference type="EMBL" id="JAMZIH010004861">
    <property type="protein sequence ID" value="KAJ1676132.1"/>
    <property type="molecule type" value="Genomic_DNA"/>
</dbReference>
<protein>
    <submittedName>
        <fullName evidence="1">Uncharacterized protein</fullName>
    </submittedName>
</protein>
<dbReference type="Proteomes" id="UP001145114">
    <property type="component" value="Unassembled WGS sequence"/>
</dbReference>
<evidence type="ECO:0000313" key="2">
    <source>
        <dbReference type="Proteomes" id="UP001145114"/>
    </source>
</evidence>
<reference evidence="1" key="1">
    <citation type="submission" date="2022-06" db="EMBL/GenBank/DDBJ databases">
        <title>Phylogenomic reconstructions and comparative analyses of Kickxellomycotina fungi.</title>
        <authorList>
            <person name="Reynolds N.K."/>
            <person name="Stajich J.E."/>
            <person name="Barry K."/>
            <person name="Grigoriev I.V."/>
            <person name="Crous P."/>
            <person name="Smith M.E."/>
        </authorList>
    </citation>
    <scope>NUCLEOTIDE SEQUENCE</scope>
    <source>
        <strain evidence="1">RSA 2271</strain>
    </source>
</reference>
<organism evidence="1 2">
    <name type="scientific">Spiromyces aspiralis</name>
    <dbReference type="NCBI Taxonomy" id="68401"/>
    <lineage>
        <taxon>Eukaryota</taxon>
        <taxon>Fungi</taxon>
        <taxon>Fungi incertae sedis</taxon>
        <taxon>Zoopagomycota</taxon>
        <taxon>Kickxellomycotina</taxon>
        <taxon>Kickxellomycetes</taxon>
        <taxon>Kickxellales</taxon>
        <taxon>Kickxellaceae</taxon>
        <taxon>Spiromyces</taxon>
    </lineage>
</organism>
<sequence>MPVQFSRGEEGYNDHPDSAVECQDVPDTGYSGRDSSNTRRIIRVALEGDRELHYVDVTEALTGAGIYDKLSKALNIDARLPHITIAFRDDN</sequence>
<feature type="non-terminal residue" evidence="1">
    <location>
        <position position="91"/>
    </location>
</feature>
<proteinExistence type="predicted"/>
<accession>A0ACC1HI23</accession>
<name>A0ACC1HI23_9FUNG</name>
<comment type="caution">
    <text evidence="1">The sequence shown here is derived from an EMBL/GenBank/DDBJ whole genome shotgun (WGS) entry which is preliminary data.</text>
</comment>
<gene>
    <name evidence="1" type="ORF">EV182_008807</name>
</gene>
<evidence type="ECO:0000313" key="1">
    <source>
        <dbReference type="EMBL" id="KAJ1676132.1"/>
    </source>
</evidence>